<sequence>MSDETSVLSECLKRLRARRGWSIAETARRAGLSSSMLWKVENGQTTLTHRKLMQLAEGLAVPISDLFTPVEPRISKNGRRVVNRKGTAPTVDFGGNLHHFLATEIANKHYYPCLVEVNAKGDGSDAEKHGGEEFVFVIDGKVEMHCEGYEPVVLAAGDSAYFDAALKHRYISHDGPARLLCIYSHLEPAQHEHTAGTEAHSRAMRVLQGDPVVMELARTALAPRGLPSRPARR</sequence>
<dbReference type="Pfam" id="PF13560">
    <property type="entry name" value="HTH_31"/>
    <property type="match status" value="1"/>
</dbReference>
<evidence type="ECO:0000259" key="2">
    <source>
        <dbReference type="PROSITE" id="PS50943"/>
    </source>
</evidence>
<dbReference type="RefSeq" id="WP_222992249.1">
    <property type="nucleotide sequence ID" value="NZ_JAINVV010000011.1"/>
</dbReference>
<dbReference type="PROSITE" id="PS50943">
    <property type="entry name" value="HTH_CROC1"/>
    <property type="match status" value="1"/>
</dbReference>
<dbReference type="Proteomes" id="UP000706039">
    <property type="component" value="Unassembled WGS sequence"/>
</dbReference>
<accession>A0ABS7PUU7</accession>
<dbReference type="PANTHER" id="PTHR46797">
    <property type="entry name" value="HTH-TYPE TRANSCRIPTIONAL REGULATOR"/>
    <property type="match status" value="1"/>
</dbReference>
<keyword evidence="4" id="KW-1185">Reference proteome</keyword>
<comment type="caution">
    <text evidence="3">The sequence shown here is derived from an EMBL/GenBank/DDBJ whole genome shotgun (WGS) entry which is preliminary data.</text>
</comment>
<dbReference type="SMART" id="SM00530">
    <property type="entry name" value="HTH_XRE"/>
    <property type="match status" value="1"/>
</dbReference>
<evidence type="ECO:0000313" key="3">
    <source>
        <dbReference type="EMBL" id="MBY8825147.1"/>
    </source>
</evidence>
<gene>
    <name evidence="3" type="ORF">K7G82_22790</name>
</gene>
<dbReference type="InterPro" id="IPR001387">
    <property type="entry name" value="Cro/C1-type_HTH"/>
</dbReference>
<dbReference type="EMBL" id="JAINVV010000011">
    <property type="protein sequence ID" value="MBY8825147.1"/>
    <property type="molecule type" value="Genomic_DNA"/>
</dbReference>
<evidence type="ECO:0000313" key="4">
    <source>
        <dbReference type="Proteomes" id="UP000706039"/>
    </source>
</evidence>
<protein>
    <submittedName>
        <fullName evidence="3">XRE family transcriptional regulator</fullName>
    </submittedName>
</protein>
<dbReference type="SUPFAM" id="SSF47413">
    <property type="entry name" value="lambda repressor-like DNA-binding domains"/>
    <property type="match status" value="1"/>
</dbReference>
<dbReference type="InterPro" id="IPR010982">
    <property type="entry name" value="Lambda_DNA-bd_dom_sf"/>
</dbReference>
<proteinExistence type="predicted"/>
<dbReference type="Gene3D" id="2.60.120.10">
    <property type="entry name" value="Jelly Rolls"/>
    <property type="match status" value="1"/>
</dbReference>
<dbReference type="CDD" id="cd00093">
    <property type="entry name" value="HTH_XRE"/>
    <property type="match status" value="1"/>
</dbReference>
<dbReference type="CDD" id="cd02209">
    <property type="entry name" value="cupin_XRE_C"/>
    <property type="match status" value="1"/>
</dbReference>
<dbReference type="InterPro" id="IPR013096">
    <property type="entry name" value="Cupin_2"/>
</dbReference>
<dbReference type="Gene3D" id="1.10.260.40">
    <property type="entry name" value="lambda repressor-like DNA-binding domains"/>
    <property type="match status" value="1"/>
</dbReference>
<keyword evidence="1" id="KW-0238">DNA-binding</keyword>
<dbReference type="InterPro" id="IPR050807">
    <property type="entry name" value="TransReg_Diox_bact_type"/>
</dbReference>
<reference evidence="3 4" key="1">
    <citation type="submission" date="2021-08" db="EMBL/GenBank/DDBJ databases">
        <authorList>
            <person name="Tuo L."/>
        </authorList>
    </citation>
    <scope>NUCLEOTIDE SEQUENCE [LARGE SCALE GENOMIC DNA]</scope>
    <source>
        <strain evidence="3 4">JCM 31229</strain>
    </source>
</reference>
<dbReference type="InterPro" id="IPR014710">
    <property type="entry name" value="RmlC-like_jellyroll"/>
</dbReference>
<dbReference type="InterPro" id="IPR011051">
    <property type="entry name" value="RmlC_Cupin_sf"/>
</dbReference>
<dbReference type="PANTHER" id="PTHR46797:SF20">
    <property type="entry name" value="BLR4304 PROTEIN"/>
    <property type="match status" value="1"/>
</dbReference>
<dbReference type="Pfam" id="PF07883">
    <property type="entry name" value="Cupin_2"/>
    <property type="match status" value="1"/>
</dbReference>
<feature type="domain" description="HTH cro/C1-type" evidence="2">
    <location>
        <begin position="12"/>
        <end position="66"/>
    </location>
</feature>
<name>A0ABS7PUU7_9SPHN</name>
<organism evidence="3 4">
    <name type="scientific">Sphingomonas colocasiae</name>
    <dbReference type="NCBI Taxonomy" id="1848973"/>
    <lineage>
        <taxon>Bacteria</taxon>
        <taxon>Pseudomonadati</taxon>
        <taxon>Pseudomonadota</taxon>
        <taxon>Alphaproteobacteria</taxon>
        <taxon>Sphingomonadales</taxon>
        <taxon>Sphingomonadaceae</taxon>
        <taxon>Sphingomonas</taxon>
    </lineage>
</organism>
<dbReference type="SUPFAM" id="SSF51182">
    <property type="entry name" value="RmlC-like cupins"/>
    <property type="match status" value="1"/>
</dbReference>
<evidence type="ECO:0000256" key="1">
    <source>
        <dbReference type="ARBA" id="ARBA00023125"/>
    </source>
</evidence>